<dbReference type="RefSeq" id="WP_235132941.1">
    <property type="nucleotide sequence ID" value="NZ_JACSGT010000003.1"/>
</dbReference>
<organism evidence="2 3">
    <name type="scientific">Chryseobacterium indicum</name>
    <dbReference type="NCBI Taxonomy" id="2766954"/>
    <lineage>
        <taxon>Bacteria</taxon>
        <taxon>Pseudomonadati</taxon>
        <taxon>Bacteroidota</taxon>
        <taxon>Flavobacteriia</taxon>
        <taxon>Flavobacteriales</taxon>
        <taxon>Weeksellaceae</taxon>
        <taxon>Chryseobacterium group</taxon>
        <taxon>Chryseobacterium</taxon>
    </lineage>
</organism>
<evidence type="ECO:0000313" key="3">
    <source>
        <dbReference type="Proteomes" id="UP001430374"/>
    </source>
</evidence>
<evidence type="ECO:0000313" key="2">
    <source>
        <dbReference type="EMBL" id="MCF2221699.1"/>
    </source>
</evidence>
<comment type="caution">
    <text evidence="2">The sequence shown here is derived from an EMBL/GenBank/DDBJ whole genome shotgun (WGS) entry which is preliminary data.</text>
</comment>
<name>A0ABS9CDF6_9FLAO</name>
<keyword evidence="3" id="KW-1185">Reference proteome</keyword>
<dbReference type="EMBL" id="JACSGT010000003">
    <property type="protein sequence ID" value="MCF2221699.1"/>
    <property type="molecule type" value="Genomic_DNA"/>
</dbReference>
<keyword evidence="1" id="KW-0812">Transmembrane</keyword>
<keyword evidence="1" id="KW-0472">Membrane</keyword>
<gene>
    <name evidence="2" type="ORF">H9Q08_20790</name>
</gene>
<accession>A0ABS9CDF6</accession>
<feature type="transmembrane region" description="Helical" evidence="1">
    <location>
        <begin position="5"/>
        <end position="25"/>
    </location>
</feature>
<feature type="transmembrane region" description="Helical" evidence="1">
    <location>
        <begin position="57"/>
        <end position="74"/>
    </location>
</feature>
<sequence>MKGKYFNKLIVGLIILIPIFCLGIFNSNVSLQYETNNPGDCISQISGKNLCQDIEQGKVLIIIDVIILILLMMFRKKIIKA</sequence>
<keyword evidence="1" id="KW-1133">Transmembrane helix</keyword>
<proteinExistence type="predicted"/>
<reference evidence="2" key="1">
    <citation type="submission" date="2021-08" db="EMBL/GenBank/DDBJ databases">
        <title>Complete genome sequence of Chryseobacterium sp strain PS-8.</title>
        <authorList>
            <person name="Das S.K."/>
        </authorList>
    </citation>
    <scope>NUCLEOTIDE SEQUENCE</scope>
    <source>
        <strain evidence="2">PS-8</strain>
    </source>
</reference>
<protein>
    <submittedName>
        <fullName evidence="2">Uncharacterized protein</fullName>
    </submittedName>
</protein>
<dbReference type="Proteomes" id="UP001430374">
    <property type="component" value="Unassembled WGS sequence"/>
</dbReference>
<evidence type="ECO:0000256" key="1">
    <source>
        <dbReference type="SAM" id="Phobius"/>
    </source>
</evidence>